<dbReference type="EMBL" id="HBHY01010005">
    <property type="protein sequence ID" value="CAE0137534.1"/>
    <property type="molecule type" value="Transcribed_RNA"/>
</dbReference>
<feature type="domain" description="YchJ-like middle NTF2-like" evidence="2">
    <location>
        <begin position="75"/>
        <end position="196"/>
    </location>
</feature>
<dbReference type="InterPro" id="IPR032710">
    <property type="entry name" value="NTF2-like_dom_sf"/>
</dbReference>
<reference evidence="3" key="1">
    <citation type="submission" date="2021-01" db="EMBL/GenBank/DDBJ databases">
        <authorList>
            <person name="Corre E."/>
            <person name="Pelletier E."/>
            <person name="Niang G."/>
            <person name="Scheremetjew M."/>
            <person name="Finn R."/>
            <person name="Kale V."/>
            <person name="Holt S."/>
            <person name="Cochrane G."/>
            <person name="Meng A."/>
            <person name="Brown T."/>
            <person name="Cohen L."/>
        </authorList>
    </citation>
    <scope>NUCLEOTIDE SEQUENCE</scope>
    <source>
        <strain evidence="3">RCC927</strain>
    </source>
</reference>
<dbReference type="Pfam" id="PF17775">
    <property type="entry name" value="YchJ_M-like"/>
    <property type="match status" value="1"/>
</dbReference>
<dbReference type="InterPro" id="IPR048469">
    <property type="entry name" value="YchJ-like_M"/>
</dbReference>
<accession>A0A7S3BJV1</accession>
<sequence length="230" mass="25767">MSAAAMRGAARSACAPRPARRRSPLCLAKKKGGFGAAKTGFGRMKQEDTGAEVVTKDEIPSELREIIAGKALAGSAEELLRARYNAYKVASDRAVEFILETTHPDHLTESKRTDKELRDDTELTCKQCKYDELVVLKVDEKGDEATVKFRVWFRFVKFFKGEKRGKKRSELVYGPETTNTETSIFKKVDGKWLFVNSTDRDDQSFKLGDTGDKPATDFLSLAKRAMGQKR</sequence>
<dbReference type="Gene3D" id="3.10.450.50">
    <property type="match status" value="1"/>
</dbReference>
<evidence type="ECO:0000256" key="1">
    <source>
        <dbReference type="SAM" id="MobiDB-lite"/>
    </source>
</evidence>
<evidence type="ECO:0000259" key="2">
    <source>
        <dbReference type="Pfam" id="PF17775"/>
    </source>
</evidence>
<feature type="compositionally biased region" description="Low complexity" evidence="1">
    <location>
        <begin position="1"/>
        <end position="17"/>
    </location>
</feature>
<proteinExistence type="predicted"/>
<name>A0A7S3BJV1_9VIRI</name>
<dbReference type="SUPFAM" id="SSF54427">
    <property type="entry name" value="NTF2-like"/>
    <property type="match status" value="1"/>
</dbReference>
<protein>
    <recommendedName>
        <fullName evidence="2">YchJ-like middle NTF2-like domain-containing protein</fullName>
    </recommendedName>
</protein>
<gene>
    <name evidence="3" type="ORF">PSIN1315_LOCUS6454</name>
</gene>
<organism evidence="3">
    <name type="scientific">Prasinoderma singulare</name>
    <dbReference type="NCBI Taxonomy" id="676789"/>
    <lineage>
        <taxon>Eukaryota</taxon>
        <taxon>Viridiplantae</taxon>
        <taxon>Prasinodermophyta</taxon>
        <taxon>Prasinodermophyceae</taxon>
        <taxon>Prasinodermales</taxon>
        <taxon>Prasinodermaceae</taxon>
        <taxon>Prasinoderma</taxon>
    </lineage>
</organism>
<evidence type="ECO:0000313" key="3">
    <source>
        <dbReference type="EMBL" id="CAE0137534.1"/>
    </source>
</evidence>
<dbReference type="AlphaFoldDB" id="A0A7S3BJV1"/>
<feature type="region of interest" description="Disordered" evidence="1">
    <location>
        <begin position="1"/>
        <end position="22"/>
    </location>
</feature>